<accession>A0A832J3S4</accession>
<name>A0A832J3S4_9GAMM</name>
<sequence length="169" mass="18435">FTRMASGCVIDNVTGLIWEVKSSDASNLRASNNTYSWYDASRAIAAGDLGLENGGVCSAPASCDTAAYVAAINQIALCGYDDWRLPSRAELQSIVDYSQDEPGPMIDRNYFPNANNPDAVHGLHRDWYWSSQTAAGYANYAWAVSFNTGGDTQMEKHTQQLIRLVRGGL</sequence>
<dbReference type="EMBL" id="DRNF01000260">
    <property type="protein sequence ID" value="HHJ80804.1"/>
    <property type="molecule type" value="Genomic_DNA"/>
</dbReference>
<feature type="non-terminal residue" evidence="2">
    <location>
        <position position="1"/>
    </location>
</feature>
<organism evidence="2">
    <name type="scientific">Candidatus Tenderia electrophaga</name>
    <dbReference type="NCBI Taxonomy" id="1748243"/>
    <lineage>
        <taxon>Bacteria</taxon>
        <taxon>Pseudomonadati</taxon>
        <taxon>Pseudomonadota</taxon>
        <taxon>Gammaproteobacteria</taxon>
        <taxon>Candidatus Tenderiales</taxon>
        <taxon>Candidatus Tenderiaceae</taxon>
        <taxon>Candidatus Tenderia</taxon>
    </lineage>
</organism>
<dbReference type="PANTHER" id="PTHR35812:SF1">
    <property type="entry name" value="LIPOPROTEIN"/>
    <property type="match status" value="1"/>
</dbReference>
<dbReference type="PANTHER" id="PTHR35812">
    <property type="entry name" value="LIPOPROTEIN"/>
    <property type="match status" value="1"/>
</dbReference>
<evidence type="ECO:0000259" key="1">
    <source>
        <dbReference type="Pfam" id="PF07603"/>
    </source>
</evidence>
<feature type="domain" description="Lcl C-terminal" evidence="1">
    <location>
        <begin position="7"/>
        <end position="166"/>
    </location>
</feature>
<dbReference type="Pfam" id="PF07603">
    <property type="entry name" value="Lcl_C"/>
    <property type="match status" value="1"/>
</dbReference>
<proteinExistence type="predicted"/>
<reference evidence="2" key="1">
    <citation type="journal article" date="2020" name="mSystems">
        <title>Genome- and Community-Level Interaction Insights into Carbon Utilization and Element Cycling Functions of Hydrothermarchaeota in Hydrothermal Sediment.</title>
        <authorList>
            <person name="Zhou Z."/>
            <person name="Liu Y."/>
            <person name="Xu W."/>
            <person name="Pan J."/>
            <person name="Luo Z.H."/>
            <person name="Li M."/>
        </authorList>
    </citation>
    <scope>NUCLEOTIDE SEQUENCE [LARGE SCALE GENOMIC DNA]</scope>
    <source>
        <strain evidence="2">HyVt-505</strain>
    </source>
</reference>
<evidence type="ECO:0000313" key="2">
    <source>
        <dbReference type="EMBL" id="HHJ80804.1"/>
    </source>
</evidence>
<dbReference type="AlphaFoldDB" id="A0A832J3S4"/>
<dbReference type="Proteomes" id="UP000885832">
    <property type="component" value="Unassembled WGS sequence"/>
</dbReference>
<comment type="caution">
    <text evidence="2">The sequence shown here is derived from an EMBL/GenBank/DDBJ whole genome shotgun (WGS) entry which is preliminary data.</text>
</comment>
<gene>
    <name evidence="2" type="ORF">ENJ65_04135</name>
</gene>
<dbReference type="InterPro" id="IPR011460">
    <property type="entry name" value="Lcl_C"/>
</dbReference>
<protein>
    <submittedName>
        <fullName evidence="2">DUF1566 domain-containing protein</fullName>
    </submittedName>
</protein>